<dbReference type="Proteomes" id="UP000322997">
    <property type="component" value="Unassembled WGS sequence"/>
</dbReference>
<feature type="transmembrane region" description="Helical" evidence="6">
    <location>
        <begin position="193"/>
        <end position="214"/>
    </location>
</feature>
<comment type="caution">
    <text evidence="9">The sequence shown here is derived from an EMBL/GenBank/DDBJ whole genome shotgun (WGS) entry which is preliminary data.</text>
</comment>
<evidence type="ECO:0000256" key="1">
    <source>
        <dbReference type="ARBA" id="ARBA00004168"/>
    </source>
</evidence>
<evidence type="ECO:0000256" key="2">
    <source>
        <dbReference type="ARBA" id="ARBA00022512"/>
    </source>
</evidence>
<sequence length="222" mass="24213">MNMMKHRMLSYILFPLLFGFFSLSTAHGEGPGMTIEPNGPYLFDIKNAKPGDWVERSLTVHNEGNEDLAYTLAVRNLSETDILYNELDMTLLRGNTILFDGKLKDASSFKARELAKGSEDELLLIVKMPYELGNEFQGAVARFEIQVQATSLLAPDKGVKEVEGTSGGKVIPAGGGPSPTGFLPNTGTDHYRWLLIGGLLMTTGIIVLACNVLMKRKSESAG</sequence>
<evidence type="ECO:0000259" key="8">
    <source>
        <dbReference type="Pfam" id="PF00746"/>
    </source>
</evidence>
<dbReference type="EMBL" id="VTEQ01000005">
    <property type="protein sequence ID" value="TYS52429.1"/>
    <property type="molecule type" value="Genomic_DNA"/>
</dbReference>
<reference evidence="9 10" key="1">
    <citation type="submission" date="2019-08" db="EMBL/GenBank/DDBJ databases">
        <title>Bacillus genomes from the desert of Cuatro Cienegas, Coahuila.</title>
        <authorList>
            <person name="Olmedo-Alvarez G."/>
        </authorList>
    </citation>
    <scope>NUCLEOTIDE SEQUENCE [LARGE SCALE GENOMIC DNA]</scope>
    <source>
        <strain evidence="9 10">CH108_3D</strain>
    </source>
</reference>
<proteinExistence type="predicted"/>
<accession>A0A5D4RNV3</accession>
<evidence type="ECO:0000256" key="6">
    <source>
        <dbReference type="SAM" id="Phobius"/>
    </source>
</evidence>
<evidence type="ECO:0000256" key="7">
    <source>
        <dbReference type="SAM" id="SignalP"/>
    </source>
</evidence>
<feature type="signal peptide" evidence="7">
    <location>
        <begin position="1"/>
        <end position="26"/>
    </location>
</feature>
<feature type="chain" id="PRO_5039114504" evidence="7">
    <location>
        <begin position="27"/>
        <end position="222"/>
    </location>
</feature>
<evidence type="ECO:0000256" key="5">
    <source>
        <dbReference type="ARBA" id="ARBA00023088"/>
    </source>
</evidence>
<keyword evidence="3" id="KW-0964">Secreted</keyword>
<comment type="subcellular location">
    <subcellularLocation>
        <location evidence="1">Secreted</location>
        <location evidence="1">Cell wall</location>
        <topology evidence="1">Peptidoglycan-anchor</topology>
    </subcellularLocation>
</comment>
<dbReference type="AlphaFoldDB" id="A0A5D4RNV3"/>
<dbReference type="InterPro" id="IPR019931">
    <property type="entry name" value="LPXTG_anchor"/>
</dbReference>
<feature type="domain" description="Gram-positive cocci surface proteins LPxTG" evidence="8">
    <location>
        <begin position="183"/>
        <end position="218"/>
    </location>
</feature>
<dbReference type="NCBIfam" id="TIGR01167">
    <property type="entry name" value="LPXTG_anchor"/>
    <property type="match status" value="1"/>
</dbReference>
<evidence type="ECO:0000256" key="3">
    <source>
        <dbReference type="ARBA" id="ARBA00022525"/>
    </source>
</evidence>
<keyword evidence="5" id="KW-0572">Peptidoglycan-anchor</keyword>
<protein>
    <submittedName>
        <fullName evidence="9">LPXTG cell wall anchor domain-containing protein</fullName>
    </submittedName>
</protein>
<organism evidence="9 10">
    <name type="scientific">Rossellomorea marisflavi</name>
    <dbReference type="NCBI Taxonomy" id="189381"/>
    <lineage>
        <taxon>Bacteria</taxon>
        <taxon>Bacillati</taxon>
        <taxon>Bacillota</taxon>
        <taxon>Bacilli</taxon>
        <taxon>Bacillales</taxon>
        <taxon>Bacillaceae</taxon>
        <taxon>Rossellomorea</taxon>
    </lineage>
</organism>
<keyword evidence="6" id="KW-0472">Membrane</keyword>
<evidence type="ECO:0000313" key="9">
    <source>
        <dbReference type="EMBL" id="TYS52429.1"/>
    </source>
</evidence>
<gene>
    <name evidence="9" type="ORF">FZC83_16490</name>
</gene>
<evidence type="ECO:0000256" key="4">
    <source>
        <dbReference type="ARBA" id="ARBA00022729"/>
    </source>
</evidence>
<dbReference type="Pfam" id="PF00746">
    <property type="entry name" value="Gram_pos_anchor"/>
    <property type="match status" value="1"/>
</dbReference>
<keyword evidence="4 7" id="KW-0732">Signal</keyword>
<keyword evidence="2" id="KW-0134">Cell wall</keyword>
<keyword evidence="6" id="KW-0812">Transmembrane</keyword>
<name>A0A5D4RNV3_9BACI</name>
<keyword evidence="6" id="KW-1133">Transmembrane helix</keyword>
<evidence type="ECO:0000313" key="10">
    <source>
        <dbReference type="Proteomes" id="UP000322997"/>
    </source>
</evidence>